<dbReference type="NCBIfam" id="NF005837">
    <property type="entry name" value="PRK07742.1"/>
    <property type="match status" value="1"/>
</dbReference>
<feature type="domain" description="Phosphate acetyl/butaryl transferase" evidence="4">
    <location>
        <begin position="82"/>
        <end position="307"/>
    </location>
</feature>
<dbReference type="InterPro" id="IPR012147">
    <property type="entry name" value="P_Ac_Bu_trans"/>
</dbReference>
<evidence type="ECO:0000256" key="3">
    <source>
        <dbReference type="ARBA" id="ARBA00023315"/>
    </source>
</evidence>
<evidence type="ECO:0000313" key="6">
    <source>
        <dbReference type="Proteomes" id="UP000239047"/>
    </source>
</evidence>
<comment type="similarity">
    <text evidence="1">Belongs to the phosphate acetyltransferase and butyryltransferase family.</text>
</comment>
<dbReference type="AlphaFoldDB" id="A0A2S5GE83"/>
<dbReference type="SUPFAM" id="SSF53659">
    <property type="entry name" value="Isocitrate/Isopropylmalate dehydrogenase-like"/>
    <property type="match status" value="1"/>
</dbReference>
<sequence>MSLKREGAFNSVVAFKDILKQAASMQEAAVAVVCAEDREVLRAVEMACESELANFILIGDEKKINDLIAAHYPSLPETGRVVTRQAENSHDAARKGVQAVSGGEASVLMKGHIDTASLLKAVLNKEAGLRTGSVLSHVALFEVPAIERSIIVTDAAMNVSPDLQQKVQILKNAVTVAHRIGLDNPKVAPLAAVEVINPAMQSTLDAAALTSMNNRGQIQGCKVDGPLALDNAVSMDAAAHKKVGGEVAGQADILLVPSIEAGNILYKSLMYFGNSQVGAVIAGAKAPIVLTSRADSALSKLNSLALAICSTN</sequence>
<dbReference type="InterPro" id="IPR050500">
    <property type="entry name" value="Phos_Acetyltrans/Butyryltrans"/>
</dbReference>
<name>A0A2S5GE83_9BACL</name>
<dbReference type="PANTHER" id="PTHR43356">
    <property type="entry name" value="PHOSPHATE ACETYLTRANSFERASE"/>
    <property type="match status" value="1"/>
</dbReference>
<reference evidence="5 6" key="1">
    <citation type="submission" date="2018-02" db="EMBL/GenBank/DDBJ databases">
        <title>Jeotgalibacillus proteolyticum sp. nov. a protease producing bacterium isolated from ocean sediments of Laizhou Bay.</title>
        <authorList>
            <person name="Li Y."/>
        </authorList>
    </citation>
    <scope>NUCLEOTIDE SEQUENCE [LARGE SCALE GENOMIC DNA]</scope>
    <source>
        <strain evidence="5 6">22-7</strain>
    </source>
</reference>
<dbReference type="PANTHER" id="PTHR43356:SF2">
    <property type="entry name" value="PHOSPHATE ACETYLTRANSFERASE"/>
    <property type="match status" value="1"/>
</dbReference>
<keyword evidence="6" id="KW-1185">Reference proteome</keyword>
<proteinExistence type="inferred from homology"/>
<dbReference type="PIRSF" id="PIRSF000428">
    <property type="entry name" value="P_Ac_trans"/>
    <property type="match status" value="1"/>
</dbReference>
<evidence type="ECO:0000259" key="4">
    <source>
        <dbReference type="Pfam" id="PF01515"/>
    </source>
</evidence>
<dbReference type="OrthoDB" id="9774179at2"/>
<dbReference type="EMBL" id="PREZ01000002">
    <property type="protein sequence ID" value="PPA71357.1"/>
    <property type="molecule type" value="Genomic_DNA"/>
</dbReference>
<keyword evidence="2 5" id="KW-0808">Transferase</keyword>
<dbReference type="NCBIfam" id="NF006045">
    <property type="entry name" value="PRK08190.1"/>
    <property type="match status" value="1"/>
</dbReference>
<protein>
    <submittedName>
        <fullName evidence="5">Phosphate butyryltransferase</fullName>
    </submittedName>
</protein>
<dbReference type="InterPro" id="IPR002505">
    <property type="entry name" value="PTA_PTB"/>
</dbReference>
<keyword evidence="3" id="KW-0012">Acyltransferase</keyword>
<dbReference type="Proteomes" id="UP000239047">
    <property type="component" value="Unassembled WGS sequence"/>
</dbReference>
<dbReference type="Pfam" id="PF01515">
    <property type="entry name" value="PTA_PTB"/>
    <property type="match status" value="1"/>
</dbReference>
<dbReference type="GO" id="GO:0016746">
    <property type="term" value="F:acyltransferase activity"/>
    <property type="evidence" value="ECO:0007669"/>
    <property type="project" value="UniProtKB-KW"/>
</dbReference>
<evidence type="ECO:0000313" key="5">
    <source>
        <dbReference type="EMBL" id="PPA71357.1"/>
    </source>
</evidence>
<organism evidence="5 6">
    <name type="scientific">Jeotgalibacillus proteolyticus</name>
    <dbReference type="NCBI Taxonomy" id="2082395"/>
    <lineage>
        <taxon>Bacteria</taxon>
        <taxon>Bacillati</taxon>
        <taxon>Bacillota</taxon>
        <taxon>Bacilli</taxon>
        <taxon>Bacillales</taxon>
        <taxon>Caryophanaceae</taxon>
        <taxon>Jeotgalibacillus</taxon>
    </lineage>
</organism>
<evidence type="ECO:0000256" key="1">
    <source>
        <dbReference type="ARBA" id="ARBA00005656"/>
    </source>
</evidence>
<dbReference type="Gene3D" id="3.40.718.10">
    <property type="entry name" value="Isopropylmalate Dehydrogenase"/>
    <property type="match status" value="1"/>
</dbReference>
<gene>
    <name evidence="5" type="ORF">C4B60_04640</name>
</gene>
<accession>A0A2S5GE83</accession>
<comment type="caution">
    <text evidence="5">The sequence shown here is derived from an EMBL/GenBank/DDBJ whole genome shotgun (WGS) entry which is preliminary data.</text>
</comment>
<evidence type="ECO:0000256" key="2">
    <source>
        <dbReference type="ARBA" id="ARBA00022679"/>
    </source>
</evidence>